<dbReference type="Pfam" id="PF20060">
    <property type="entry name" value="DUF6459"/>
    <property type="match status" value="1"/>
</dbReference>
<dbReference type="EMBL" id="VFOR01000002">
    <property type="protein sequence ID" value="TQL57659.1"/>
    <property type="molecule type" value="Genomic_DNA"/>
</dbReference>
<comment type="caution">
    <text evidence="1">The sequence shown here is derived from an EMBL/GenBank/DDBJ whole genome shotgun (WGS) entry which is preliminary data.</text>
</comment>
<sequence length="187" mass="20274">MLRRVVDVCGWALQAGCMIPHVEPLPGRIPEPRPHSLDADVATNSSAQPLLPQSADALGRNRTASPLEPHVRRLLQVLLEGVVGRRPIGQLAAWATYPVLAQVREWSSRTDRVHLTPASLRIQHPGAMCAEVTVRLHVGGRAVRPRSVAMALRIDLIGTRWVCTALDAGPAALRPLVTPPVSHLRVA</sequence>
<evidence type="ECO:0000313" key="1">
    <source>
        <dbReference type="EMBL" id="TQL57659.1"/>
    </source>
</evidence>
<organism evidence="1 2">
    <name type="scientific">Propioniferax innocua</name>
    <dbReference type="NCBI Taxonomy" id="1753"/>
    <lineage>
        <taxon>Bacteria</taxon>
        <taxon>Bacillati</taxon>
        <taxon>Actinomycetota</taxon>
        <taxon>Actinomycetes</taxon>
        <taxon>Propionibacteriales</taxon>
        <taxon>Propionibacteriaceae</taxon>
        <taxon>Propioniferax</taxon>
    </lineage>
</organism>
<dbReference type="AlphaFoldDB" id="A0A542ZBH8"/>
<name>A0A542ZBH8_9ACTN</name>
<gene>
    <name evidence="1" type="ORF">FB460_1496</name>
</gene>
<accession>A0A542ZBH8</accession>
<evidence type="ECO:0000313" key="2">
    <source>
        <dbReference type="Proteomes" id="UP000316196"/>
    </source>
</evidence>
<reference evidence="1 2" key="1">
    <citation type="submission" date="2019-06" db="EMBL/GenBank/DDBJ databases">
        <title>Sequencing the genomes of 1000 actinobacteria strains.</title>
        <authorList>
            <person name="Klenk H.-P."/>
        </authorList>
    </citation>
    <scope>NUCLEOTIDE SEQUENCE [LARGE SCALE GENOMIC DNA]</scope>
    <source>
        <strain evidence="1 2">DSM 8251</strain>
    </source>
</reference>
<keyword evidence="2" id="KW-1185">Reference proteome</keyword>
<dbReference type="Proteomes" id="UP000316196">
    <property type="component" value="Unassembled WGS sequence"/>
</dbReference>
<proteinExistence type="predicted"/>
<dbReference type="InterPro" id="IPR045596">
    <property type="entry name" value="DUF6459"/>
</dbReference>
<protein>
    <submittedName>
        <fullName evidence="1">Uncharacterized protein</fullName>
    </submittedName>
</protein>